<keyword evidence="3" id="KW-1185">Reference proteome</keyword>
<proteinExistence type="predicted"/>
<dbReference type="RefSeq" id="WP_127830723.1">
    <property type="nucleotide sequence ID" value="NZ_RZYA01000013.1"/>
</dbReference>
<dbReference type="EMBL" id="RZYA01000013">
    <property type="protein sequence ID" value="RVU21442.1"/>
    <property type="molecule type" value="Genomic_DNA"/>
</dbReference>
<evidence type="ECO:0000313" key="2">
    <source>
        <dbReference type="EMBL" id="RVU21442.1"/>
    </source>
</evidence>
<dbReference type="Proteomes" id="UP000283128">
    <property type="component" value="Unassembled WGS sequence"/>
</dbReference>
<name>A0A437PGP6_9ACTN</name>
<feature type="chain" id="PRO_5019349186" evidence="1">
    <location>
        <begin position="33"/>
        <end position="80"/>
    </location>
</feature>
<reference evidence="2 3" key="1">
    <citation type="submission" date="2019-01" db="EMBL/GenBank/DDBJ databases">
        <title>Genome sequences of Streptomyces and Rhizobium isolates collected from root and soil.</title>
        <authorList>
            <person name="Chhettri S."/>
            <person name="Sevigny J.L."/>
            <person name="Sen A."/>
            <person name="Ennis N."/>
            <person name="Tisa L."/>
        </authorList>
    </citation>
    <scope>NUCLEOTIDE SEQUENCE [LARGE SCALE GENOMIC DNA]</scope>
    <source>
        <strain evidence="2 3">San01</strain>
    </source>
</reference>
<evidence type="ECO:0000313" key="3">
    <source>
        <dbReference type="Proteomes" id="UP000283128"/>
    </source>
</evidence>
<keyword evidence="1" id="KW-0732">Signal</keyword>
<organism evidence="2 3">
    <name type="scientific">Streptomyces antnestii</name>
    <dbReference type="NCBI Taxonomy" id="2494256"/>
    <lineage>
        <taxon>Bacteria</taxon>
        <taxon>Bacillati</taxon>
        <taxon>Actinomycetota</taxon>
        <taxon>Actinomycetes</taxon>
        <taxon>Kitasatosporales</taxon>
        <taxon>Streptomycetaceae</taxon>
        <taxon>Streptomyces</taxon>
    </lineage>
</organism>
<feature type="signal peptide" evidence="1">
    <location>
        <begin position="1"/>
        <end position="32"/>
    </location>
</feature>
<protein>
    <submittedName>
        <fullName evidence="2">Uncharacterized protein</fullName>
    </submittedName>
</protein>
<accession>A0A437PGP6</accession>
<comment type="caution">
    <text evidence="2">The sequence shown here is derived from an EMBL/GenBank/DDBJ whole genome shotgun (WGS) entry which is preliminary data.</text>
</comment>
<dbReference type="AlphaFoldDB" id="A0A437PGP6"/>
<evidence type="ECO:0000256" key="1">
    <source>
        <dbReference type="SAM" id="SignalP"/>
    </source>
</evidence>
<sequence length="80" mass="8025">MNAKTGRVVRRVVVTVAGAAGVVGIGAGVASAAEPDPVPPVDQSVVMPNGQPPGAGFVAQDWYLPGVYTFGNHEPLGDGQ</sequence>
<gene>
    <name evidence="2" type="ORF">EOT10_25855</name>
</gene>